<accession>A0AAW2LQP8</accession>
<dbReference type="SUPFAM" id="SSF56672">
    <property type="entry name" value="DNA/RNA polymerases"/>
    <property type="match status" value="1"/>
</dbReference>
<organism evidence="1">
    <name type="scientific">Sesamum radiatum</name>
    <name type="common">Black benniseed</name>
    <dbReference type="NCBI Taxonomy" id="300843"/>
    <lineage>
        <taxon>Eukaryota</taxon>
        <taxon>Viridiplantae</taxon>
        <taxon>Streptophyta</taxon>
        <taxon>Embryophyta</taxon>
        <taxon>Tracheophyta</taxon>
        <taxon>Spermatophyta</taxon>
        <taxon>Magnoliopsida</taxon>
        <taxon>eudicotyledons</taxon>
        <taxon>Gunneridae</taxon>
        <taxon>Pentapetalae</taxon>
        <taxon>asterids</taxon>
        <taxon>lamiids</taxon>
        <taxon>Lamiales</taxon>
        <taxon>Pedaliaceae</taxon>
        <taxon>Sesamum</taxon>
    </lineage>
</organism>
<evidence type="ECO:0000313" key="1">
    <source>
        <dbReference type="EMBL" id="KAL0320036.1"/>
    </source>
</evidence>
<proteinExistence type="predicted"/>
<reference evidence="1" key="2">
    <citation type="journal article" date="2024" name="Plant">
        <title>Genomic evolution and insights into agronomic trait innovations of Sesamum species.</title>
        <authorList>
            <person name="Miao H."/>
            <person name="Wang L."/>
            <person name="Qu L."/>
            <person name="Liu H."/>
            <person name="Sun Y."/>
            <person name="Le M."/>
            <person name="Wang Q."/>
            <person name="Wei S."/>
            <person name="Zheng Y."/>
            <person name="Lin W."/>
            <person name="Duan Y."/>
            <person name="Cao H."/>
            <person name="Xiong S."/>
            <person name="Wang X."/>
            <person name="Wei L."/>
            <person name="Li C."/>
            <person name="Ma Q."/>
            <person name="Ju M."/>
            <person name="Zhao R."/>
            <person name="Li G."/>
            <person name="Mu C."/>
            <person name="Tian Q."/>
            <person name="Mei H."/>
            <person name="Zhang T."/>
            <person name="Gao T."/>
            <person name="Zhang H."/>
        </authorList>
    </citation>
    <scope>NUCLEOTIDE SEQUENCE</scope>
    <source>
        <strain evidence="1">G02</strain>
    </source>
</reference>
<dbReference type="EMBL" id="JACGWJ010000024">
    <property type="protein sequence ID" value="KAL0320036.1"/>
    <property type="molecule type" value="Genomic_DNA"/>
</dbReference>
<gene>
    <name evidence="1" type="ORF">Sradi_5265100</name>
</gene>
<reference evidence="1" key="1">
    <citation type="submission" date="2020-06" db="EMBL/GenBank/DDBJ databases">
        <authorList>
            <person name="Li T."/>
            <person name="Hu X."/>
            <person name="Zhang T."/>
            <person name="Song X."/>
            <person name="Zhang H."/>
            <person name="Dai N."/>
            <person name="Sheng W."/>
            <person name="Hou X."/>
            <person name="Wei L."/>
        </authorList>
    </citation>
    <scope>NUCLEOTIDE SEQUENCE</scope>
    <source>
        <strain evidence="1">G02</strain>
        <tissue evidence="1">Leaf</tissue>
    </source>
</reference>
<protein>
    <submittedName>
        <fullName evidence="1">Uncharacterized protein</fullName>
    </submittedName>
</protein>
<sequence>MGNDNAINCARYCPTVSLTMQLYKALLSFYLFPIHDVDVVFGARWLSSLDPFLPDYSVPSMQFYHDGVLITLTGINSCTPHYVMFSQIQRYITTNSIHSSILHSVHSSPEASPSTPSLDATIIPALNAIRVRDRFRIPMVDELLDELHGATVFPKLDLRAATIRYVWPMRTPTSQPSELLTTTLSFW</sequence>
<dbReference type="Gene3D" id="3.30.70.270">
    <property type="match status" value="1"/>
</dbReference>
<comment type="caution">
    <text evidence="1">The sequence shown here is derived from an EMBL/GenBank/DDBJ whole genome shotgun (WGS) entry which is preliminary data.</text>
</comment>
<name>A0AAW2LQP8_SESRA</name>
<dbReference type="InterPro" id="IPR043502">
    <property type="entry name" value="DNA/RNA_pol_sf"/>
</dbReference>
<dbReference type="AlphaFoldDB" id="A0AAW2LQP8"/>
<dbReference type="InterPro" id="IPR043128">
    <property type="entry name" value="Rev_trsase/Diguanyl_cyclase"/>
</dbReference>